<reference evidence="1" key="1">
    <citation type="journal article" date="2022" name="New Phytol.">
        <title>Evolutionary transition to the ectomycorrhizal habit in the genomes of a hyperdiverse lineage of mushroom-forming fungi.</title>
        <authorList>
            <person name="Looney B."/>
            <person name="Miyauchi S."/>
            <person name="Morin E."/>
            <person name="Drula E."/>
            <person name="Courty P.E."/>
            <person name="Kohler A."/>
            <person name="Kuo A."/>
            <person name="LaButti K."/>
            <person name="Pangilinan J."/>
            <person name="Lipzen A."/>
            <person name="Riley R."/>
            <person name="Andreopoulos W."/>
            <person name="He G."/>
            <person name="Johnson J."/>
            <person name="Nolan M."/>
            <person name="Tritt A."/>
            <person name="Barry K.W."/>
            <person name="Grigoriev I.V."/>
            <person name="Nagy L.G."/>
            <person name="Hibbett D."/>
            <person name="Henrissat B."/>
            <person name="Matheny P.B."/>
            <person name="Labbe J."/>
            <person name="Martin F.M."/>
        </authorList>
    </citation>
    <scope>NUCLEOTIDE SEQUENCE</scope>
    <source>
        <strain evidence="1">BPL690</strain>
    </source>
</reference>
<sequence>MILTRGLGVGTGNLKVAFDAFALWKGTTPHSPIALQLPVELLQKIFFFLAELHPSSSDRRHYLPPCPHWIPITHVCRYWRSAALGLHEIWSFITPGLSISWAQAMMERSAPLSVHVNIRVTTMSTDGLHPLAASELLFAASRISTLRILGLRADVLRVLDRLRSPSPLLESLDLSIVDSGLVVDLPETLFGGKAPHLRRLTFAADTCIRTPRWLLNGITDFTTGADISLSELIEALRAMPQLEFLRVQHCRAVWDEEDTTGGPTHAPPPPRVTLPNLSLISFRDTTPRRFVMLSSRIDAPKTVRRHIFWRSWAVSNWDRWSSFLDTIRRLLLPHDSFTSVNDGDLRVAHVAGGPARGSFSMWTRSAMGPATPGSRSEALFLFCIDWIGSPVDPRGEASLLDHASPLFHLAGLCSELRATYVQDLTIEPDTEQAQVVDWEPLIGALSSVQILRLHGGTSSASLLRSISTHSHLLPNLQKLYVVQCAVRYTAPRPDGIILWNVKLKKLALGGSSGTAGRSRDVVDVGEELVAVVRSRYGIEVVLIGCDVDAGALEVLRKRAQVGIGDEWVYV</sequence>
<gene>
    <name evidence="1" type="ORF">B0F90DRAFT_1818232</name>
</gene>
<dbReference type="SUPFAM" id="SSF52047">
    <property type="entry name" value="RNI-like"/>
    <property type="match status" value="1"/>
</dbReference>
<evidence type="ECO:0000313" key="1">
    <source>
        <dbReference type="EMBL" id="KAI0299114.1"/>
    </source>
</evidence>
<proteinExistence type="predicted"/>
<evidence type="ECO:0008006" key="3">
    <source>
        <dbReference type="Google" id="ProtNLM"/>
    </source>
</evidence>
<dbReference type="AlphaFoldDB" id="A0AAD4M279"/>
<keyword evidence="2" id="KW-1185">Reference proteome</keyword>
<name>A0AAD4M279_9AGAM</name>
<evidence type="ECO:0000313" key="2">
    <source>
        <dbReference type="Proteomes" id="UP001203297"/>
    </source>
</evidence>
<organism evidence="1 2">
    <name type="scientific">Multifurca ochricompacta</name>
    <dbReference type="NCBI Taxonomy" id="376703"/>
    <lineage>
        <taxon>Eukaryota</taxon>
        <taxon>Fungi</taxon>
        <taxon>Dikarya</taxon>
        <taxon>Basidiomycota</taxon>
        <taxon>Agaricomycotina</taxon>
        <taxon>Agaricomycetes</taxon>
        <taxon>Russulales</taxon>
        <taxon>Russulaceae</taxon>
        <taxon>Multifurca</taxon>
    </lineage>
</organism>
<dbReference type="EMBL" id="WTXG01000024">
    <property type="protein sequence ID" value="KAI0299114.1"/>
    <property type="molecule type" value="Genomic_DNA"/>
</dbReference>
<comment type="caution">
    <text evidence="1">The sequence shown here is derived from an EMBL/GenBank/DDBJ whole genome shotgun (WGS) entry which is preliminary data.</text>
</comment>
<accession>A0AAD4M279</accession>
<dbReference type="Proteomes" id="UP001203297">
    <property type="component" value="Unassembled WGS sequence"/>
</dbReference>
<protein>
    <recommendedName>
        <fullName evidence="3">F-box domain-containing protein</fullName>
    </recommendedName>
</protein>